<dbReference type="PANTHER" id="PTHR36933:SF1">
    <property type="entry name" value="SLL0788 PROTEIN"/>
    <property type="match status" value="1"/>
</dbReference>
<feature type="domain" description="DUF305" evidence="2">
    <location>
        <begin position="59"/>
        <end position="210"/>
    </location>
</feature>
<dbReference type="PROSITE" id="PS51257">
    <property type="entry name" value="PROKAR_LIPOPROTEIN"/>
    <property type="match status" value="1"/>
</dbReference>
<feature type="compositionally biased region" description="Basic and acidic residues" evidence="1">
    <location>
        <begin position="33"/>
        <end position="48"/>
    </location>
</feature>
<evidence type="ECO:0000313" key="4">
    <source>
        <dbReference type="Proteomes" id="UP001172687"/>
    </source>
</evidence>
<dbReference type="EMBL" id="JAUHTC010000091">
    <property type="protein sequence ID" value="MDN4521480.1"/>
    <property type="molecule type" value="Genomic_DNA"/>
</dbReference>
<protein>
    <submittedName>
        <fullName evidence="3">DUF305 domain-containing protein</fullName>
    </submittedName>
</protein>
<feature type="region of interest" description="Disordered" evidence="1">
    <location>
        <begin position="29"/>
        <end position="51"/>
    </location>
</feature>
<accession>A0ABT8HLQ9</accession>
<dbReference type="PANTHER" id="PTHR36933">
    <property type="entry name" value="SLL0788 PROTEIN"/>
    <property type="match status" value="1"/>
</dbReference>
<comment type="caution">
    <text evidence="3">The sequence shown here is derived from an EMBL/GenBank/DDBJ whole genome shotgun (WGS) entry which is preliminary data.</text>
</comment>
<sequence length="213" mass="22747">MSSKRGLLMGAGAVGATFALLLSGCSDVGTQSADHDHTTHQHEAEHETMPAGGAHTDADIAFARDMVPHHEQAIVMSDIILAKRDIDPRVTELANQIKAAQGPEIATMQQWLAKWGSGAPSGHEGHGMGGDPSAHAAMGMMTEEQLEQLRRAEGVEAARLFLTGMIAHHEGAVTMAQTEVDTGRDQEAVHLAHEIIETQQREIDAMKQILGSL</sequence>
<dbReference type="Gene3D" id="1.20.1260.10">
    <property type="match status" value="1"/>
</dbReference>
<dbReference type="Proteomes" id="UP001172687">
    <property type="component" value="Unassembled WGS sequence"/>
</dbReference>
<reference evidence="3" key="1">
    <citation type="submission" date="2023-07" db="EMBL/GenBank/DDBJ databases">
        <title>Degradation of tert-butanol by M. austroafricanum TBA100.</title>
        <authorList>
            <person name="Helbich S."/>
            <person name="Vainshtein Y."/>
        </authorList>
    </citation>
    <scope>NUCLEOTIDE SEQUENCE</scope>
    <source>
        <strain evidence="3">TBA100</strain>
    </source>
</reference>
<evidence type="ECO:0000313" key="3">
    <source>
        <dbReference type="EMBL" id="MDN4521480.1"/>
    </source>
</evidence>
<keyword evidence="4" id="KW-1185">Reference proteome</keyword>
<proteinExistence type="predicted"/>
<name>A0ABT8HLQ9_MYCAO</name>
<evidence type="ECO:0000259" key="2">
    <source>
        <dbReference type="Pfam" id="PF03713"/>
    </source>
</evidence>
<organism evidence="3 4">
    <name type="scientific">Mycolicibacterium austroafricanum</name>
    <name type="common">Mycobacterium austroafricanum</name>
    <dbReference type="NCBI Taxonomy" id="39687"/>
    <lineage>
        <taxon>Bacteria</taxon>
        <taxon>Bacillati</taxon>
        <taxon>Actinomycetota</taxon>
        <taxon>Actinomycetes</taxon>
        <taxon>Mycobacteriales</taxon>
        <taxon>Mycobacteriaceae</taxon>
        <taxon>Mycolicibacterium</taxon>
    </lineage>
</organism>
<gene>
    <name evidence="3" type="ORF">QYF68_27200</name>
</gene>
<dbReference type="InterPro" id="IPR012347">
    <property type="entry name" value="Ferritin-like"/>
</dbReference>
<evidence type="ECO:0000256" key="1">
    <source>
        <dbReference type="SAM" id="MobiDB-lite"/>
    </source>
</evidence>
<dbReference type="InterPro" id="IPR005183">
    <property type="entry name" value="DUF305_CopM-like"/>
</dbReference>
<dbReference type="RefSeq" id="WP_208673564.1">
    <property type="nucleotide sequence ID" value="NZ_CP070380.1"/>
</dbReference>
<dbReference type="Pfam" id="PF03713">
    <property type="entry name" value="DUF305"/>
    <property type="match status" value="1"/>
</dbReference>